<organism evidence="1 2">
    <name type="scientific">Saccharothrix lopnurensis</name>
    <dbReference type="NCBI Taxonomy" id="1670621"/>
    <lineage>
        <taxon>Bacteria</taxon>
        <taxon>Bacillati</taxon>
        <taxon>Actinomycetota</taxon>
        <taxon>Actinomycetes</taxon>
        <taxon>Pseudonocardiales</taxon>
        <taxon>Pseudonocardiaceae</taxon>
        <taxon>Saccharothrix</taxon>
    </lineage>
</organism>
<proteinExistence type="predicted"/>
<reference evidence="2" key="1">
    <citation type="journal article" date="2019" name="Int. J. Syst. Evol. Microbiol.">
        <title>The Global Catalogue of Microorganisms (GCM) 10K type strain sequencing project: providing services to taxonomists for standard genome sequencing and annotation.</title>
        <authorList>
            <consortium name="The Broad Institute Genomics Platform"/>
            <consortium name="The Broad Institute Genome Sequencing Center for Infectious Disease"/>
            <person name="Wu L."/>
            <person name="Ma J."/>
        </authorList>
    </citation>
    <scope>NUCLEOTIDE SEQUENCE [LARGE SCALE GENOMIC DNA]</scope>
    <source>
        <strain evidence="2">CGMCC 4.7246</strain>
    </source>
</reference>
<comment type="caution">
    <text evidence="1">The sequence shown here is derived from an EMBL/GenBank/DDBJ whole genome shotgun (WGS) entry which is preliminary data.</text>
</comment>
<evidence type="ECO:0000313" key="2">
    <source>
        <dbReference type="Proteomes" id="UP001596220"/>
    </source>
</evidence>
<accession>A0ABW1P4R7</accession>
<gene>
    <name evidence="1" type="ORF">ACFP3R_11805</name>
</gene>
<name>A0ABW1P4R7_9PSEU</name>
<dbReference type="EMBL" id="JBHSQO010000009">
    <property type="protein sequence ID" value="MFC6089957.1"/>
    <property type="molecule type" value="Genomic_DNA"/>
</dbReference>
<sequence>MSTTPQTDFDSSARRHMDDADLLHAHARPANADHLAGLAAECALKALIAGFLGGHINPQDLVVHPNANGPIRKHVNTLWPEMVTIVQNRSASALIPLLTSQPFADWKVDDRYCDGTHLTATTVSNHLSAARAVISILEQAHLDGMLT</sequence>
<keyword evidence="2" id="KW-1185">Reference proteome</keyword>
<dbReference type="RefSeq" id="WP_380635453.1">
    <property type="nucleotide sequence ID" value="NZ_JBHSQO010000009.1"/>
</dbReference>
<dbReference type="Proteomes" id="UP001596220">
    <property type="component" value="Unassembled WGS sequence"/>
</dbReference>
<evidence type="ECO:0000313" key="1">
    <source>
        <dbReference type="EMBL" id="MFC6089957.1"/>
    </source>
</evidence>
<protein>
    <submittedName>
        <fullName evidence="1">Uncharacterized protein</fullName>
    </submittedName>
</protein>